<dbReference type="Proteomes" id="UP000283958">
    <property type="component" value="Unassembled WGS sequence"/>
</dbReference>
<dbReference type="AlphaFoldDB" id="A0A396EVP8"/>
<comment type="caution">
    <text evidence="1">The sequence shown here is derived from an EMBL/GenBank/DDBJ whole genome shotgun (WGS) entry which is preliminary data.</text>
</comment>
<protein>
    <submittedName>
        <fullName evidence="1">Uncharacterized protein</fullName>
    </submittedName>
</protein>
<proteinExistence type="predicted"/>
<evidence type="ECO:0000313" key="1">
    <source>
        <dbReference type="EMBL" id="RHJ75285.1"/>
    </source>
</evidence>
<organism evidence="1 2">
    <name type="scientific">Phocaeicola vulgatus</name>
    <name type="common">Bacteroides vulgatus</name>
    <dbReference type="NCBI Taxonomy" id="821"/>
    <lineage>
        <taxon>Bacteria</taxon>
        <taxon>Pseudomonadati</taxon>
        <taxon>Bacteroidota</taxon>
        <taxon>Bacteroidia</taxon>
        <taxon>Bacteroidales</taxon>
        <taxon>Bacteroidaceae</taxon>
        <taxon>Phocaeicola</taxon>
    </lineage>
</organism>
<name>A0A396EVP8_PHOVU</name>
<sequence>MWNVSWLKGTNNRKRPPLPKNYFKMIAVEVFTAVSRCSFATVSTETPPEMYNQLKHHQYE</sequence>
<reference evidence="1 2" key="1">
    <citation type="submission" date="2018-08" db="EMBL/GenBank/DDBJ databases">
        <title>A genome reference for cultivated species of the human gut microbiota.</title>
        <authorList>
            <person name="Zou Y."/>
            <person name="Xue W."/>
            <person name="Luo G."/>
        </authorList>
    </citation>
    <scope>NUCLEOTIDE SEQUENCE [LARGE SCALE GENOMIC DNA]</scope>
    <source>
        <strain evidence="1 2">AM09-18</strain>
    </source>
</reference>
<dbReference type="EMBL" id="QRMN01000031">
    <property type="protein sequence ID" value="RHJ75285.1"/>
    <property type="molecule type" value="Genomic_DNA"/>
</dbReference>
<evidence type="ECO:0000313" key="2">
    <source>
        <dbReference type="Proteomes" id="UP000283958"/>
    </source>
</evidence>
<accession>A0A396EVP8</accession>
<gene>
    <name evidence="1" type="ORF">DW105_13245</name>
</gene>